<dbReference type="NCBIfam" id="TIGR00861">
    <property type="entry name" value="MIP"/>
    <property type="match status" value="1"/>
</dbReference>
<evidence type="ECO:0000256" key="6">
    <source>
        <dbReference type="ARBA" id="ARBA00023136"/>
    </source>
</evidence>
<dbReference type="InterPro" id="IPR000425">
    <property type="entry name" value="MIP"/>
</dbReference>
<comment type="similarity">
    <text evidence="2 7">Belongs to the MIP/aquaporin (TC 1.A.8) family.</text>
</comment>
<evidence type="ECO:0000313" key="9">
    <source>
        <dbReference type="EMBL" id="RKL65603.1"/>
    </source>
</evidence>
<dbReference type="Gene3D" id="1.20.1080.10">
    <property type="entry name" value="Glycerol uptake facilitator protein"/>
    <property type="match status" value="1"/>
</dbReference>
<keyword evidence="4 7" id="KW-0812">Transmembrane</keyword>
<evidence type="ECO:0000256" key="2">
    <source>
        <dbReference type="ARBA" id="ARBA00006175"/>
    </source>
</evidence>
<dbReference type="InterPro" id="IPR022357">
    <property type="entry name" value="MIP_CS"/>
</dbReference>
<evidence type="ECO:0000256" key="7">
    <source>
        <dbReference type="RuleBase" id="RU000477"/>
    </source>
</evidence>
<protein>
    <submittedName>
        <fullName evidence="9">Aquaporin</fullName>
    </submittedName>
</protein>
<comment type="caution">
    <text evidence="9">The sequence shown here is derived from an EMBL/GenBank/DDBJ whole genome shotgun (WGS) entry which is preliminary data.</text>
</comment>
<dbReference type="SUPFAM" id="SSF81338">
    <property type="entry name" value="Aquaporin-like"/>
    <property type="match status" value="1"/>
</dbReference>
<evidence type="ECO:0000256" key="1">
    <source>
        <dbReference type="ARBA" id="ARBA00004141"/>
    </source>
</evidence>
<feature type="transmembrane region" description="Helical" evidence="8">
    <location>
        <begin position="134"/>
        <end position="151"/>
    </location>
</feature>
<gene>
    <name evidence="9" type="ORF">CR203_19985</name>
</gene>
<keyword evidence="3 7" id="KW-0813">Transport</keyword>
<sequence>MSPFVGEIFGTMILIIFGAGVVAGVVLKGSKAEASGWIVITVAWGLGVALGVYAVGEVSGAHLNPAVTVGFALIGEFPWSQVPSYILAQLIGAFIGATLVWFQYYAHFRDTDDPGAKLAVFATDPAIKHTPSNYFSEVLGTFVLVIGLLFIGANEFTEGLNPLIVGCLIVAIGLSLGGTTGYAINPARDLGPRIAHAVLPIVGKGNSNWAYSWVPIAGPIIGGGLGSLTYAALFEGMVYNALWIFIAAFFAVLFLSMQLHKKDLESLPNKEVFHNPTTTKAQ</sequence>
<accession>A0A3A9K7H2</accession>
<evidence type="ECO:0000256" key="8">
    <source>
        <dbReference type="SAM" id="Phobius"/>
    </source>
</evidence>
<dbReference type="PANTHER" id="PTHR43829">
    <property type="entry name" value="AQUAPORIN OR AQUAGLYCEROPORIN RELATED"/>
    <property type="match status" value="1"/>
</dbReference>
<feature type="transmembrane region" description="Helical" evidence="8">
    <location>
        <begin position="210"/>
        <end position="234"/>
    </location>
</feature>
<evidence type="ECO:0000256" key="4">
    <source>
        <dbReference type="ARBA" id="ARBA00022692"/>
    </source>
</evidence>
<dbReference type="GO" id="GO:0005886">
    <property type="term" value="C:plasma membrane"/>
    <property type="evidence" value="ECO:0007669"/>
    <property type="project" value="TreeGrafter"/>
</dbReference>
<dbReference type="Pfam" id="PF00230">
    <property type="entry name" value="MIP"/>
    <property type="match status" value="1"/>
</dbReference>
<dbReference type="RefSeq" id="WP_110936902.1">
    <property type="nucleotide sequence ID" value="NZ_KZ614146.1"/>
</dbReference>
<name>A0A3A9K7H2_9BACI</name>
<evidence type="ECO:0000256" key="3">
    <source>
        <dbReference type="ARBA" id="ARBA00022448"/>
    </source>
</evidence>
<dbReference type="Proteomes" id="UP000281498">
    <property type="component" value="Unassembled WGS sequence"/>
</dbReference>
<keyword evidence="10" id="KW-1185">Reference proteome</keyword>
<reference evidence="9 10" key="1">
    <citation type="submission" date="2017-10" db="EMBL/GenBank/DDBJ databases">
        <title>Bacillus sp. nov., a halophilic bacterium isolated from a Keqin Lake.</title>
        <authorList>
            <person name="Wang H."/>
        </authorList>
    </citation>
    <scope>NUCLEOTIDE SEQUENCE [LARGE SCALE GENOMIC DNA]</scope>
    <source>
        <strain evidence="9 10">KCTC 13187</strain>
    </source>
</reference>
<feature type="transmembrane region" description="Helical" evidence="8">
    <location>
        <begin position="34"/>
        <end position="55"/>
    </location>
</feature>
<dbReference type="PANTHER" id="PTHR43829:SF9">
    <property type="entry name" value="AQUAPORIN-9"/>
    <property type="match status" value="1"/>
</dbReference>
<dbReference type="InterPro" id="IPR023271">
    <property type="entry name" value="Aquaporin-like"/>
</dbReference>
<comment type="subcellular location">
    <subcellularLocation>
        <location evidence="1">Membrane</location>
        <topology evidence="1">Multi-pass membrane protein</topology>
    </subcellularLocation>
</comment>
<dbReference type="OrthoDB" id="9807293at2"/>
<feature type="transmembrane region" description="Helical" evidence="8">
    <location>
        <begin position="241"/>
        <end position="259"/>
    </location>
</feature>
<dbReference type="EMBL" id="PDOE01000014">
    <property type="protein sequence ID" value="RKL65603.1"/>
    <property type="molecule type" value="Genomic_DNA"/>
</dbReference>
<dbReference type="PROSITE" id="PS00221">
    <property type="entry name" value="MIP"/>
    <property type="match status" value="1"/>
</dbReference>
<organism evidence="9 10">
    <name type="scientific">Salipaludibacillus neizhouensis</name>
    <dbReference type="NCBI Taxonomy" id="885475"/>
    <lineage>
        <taxon>Bacteria</taxon>
        <taxon>Bacillati</taxon>
        <taxon>Bacillota</taxon>
        <taxon>Bacilli</taxon>
        <taxon>Bacillales</taxon>
        <taxon>Bacillaceae</taxon>
    </lineage>
</organism>
<dbReference type="InterPro" id="IPR050363">
    <property type="entry name" value="MIP/Aquaporin"/>
</dbReference>
<feature type="transmembrane region" description="Helical" evidence="8">
    <location>
        <begin position="86"/>
        <end position="106"/>
    </location>
</feature>
<keyword evidence="6 8" id="KW-0472">Membrane</keyword>
<feature type="transmembrane region" description="Helical" evidence="8">
    <location>
        <begin position="6"/>
        <end position="27"/>
    </location>
</feature>
<keyword evidence="5 8" id="KW-1133">Transmembrane helix</keyword>
<evidence type="ECO:0000313" key="10">
    <source>
        <dbReference type="Proteomes" id="UP000281498"/>
    </source>
</evidence>
<feature type="transmembrane region" description="Helical" evidence="8">
    <location>
        <begin position="163"/>
        <end position="184"/>
    </location>
</feature>
<dbReference type="PRINTS" id="PR00783">
    <property type="entry name" value="MINTRINSICP"/>
</dbReference>
<proteinExistence type="inferred from homology"/>
<evidence type="ECO:0000256" key="5">
    <source>
        <dbReference type="ARBA" id="ARBA00022989"/>
    </source>
</evidence>
<dbReference type="AlphaFoldDB" id="A0A3A9K7H2"/>
<dbReference type="GO" id="GO:0015254">
    <property type="term" value="F:glycerol channel activity"/>
    <property type="evidence" value="ECO:0007669"/>
    <property type="project" value="TreeGrafter"/>
</dbReference>